<dbReference type="VEuPathDB" id="FungiDB:TREMEDRAFT_63828"/>
<feature type="region of interest" description="Disordered" evidence="1">
    <location>
        <begin position="1"/>
        <end position="56"/>
    </location>
</feature>
<name>A0A4V1M407_TREME</name>
<accession>A0A4V1M407</accession>
<reference evidence="2 3" key="1">
    <citation type="submission" date="2016-06" db="EMBL/GenBank/DDBJ databases">
        <title>Evolution of pathogenesis and genome organization in the Tremellales.</title>
        <authorList>
            <person name="Cuomo C."/>
            <person name="Litvintseva A."/>
            <person name="Heitman J."/>
            <person name="Chen Y."/>
            <person name="Sun S."/>
            <person name="Springer D."/>
            <person name="Dromer F."/>
            <person name="Young S."/>
            <person name="Zeng Q."/>
            <person name="Chapman S."/>
            <person name="Gujja S."/>
            <person name="Saif S."/>
            <person name="Birren B."/>
        </authorList>
    </citation>
    <scope>NUCLEOTIDE SEQUENCE [LARGE SCALE GENOMIC DNA]</scope>
    <source>
        <strain evidence="2 3">ATCC 28783</strain>
    </source>
</reference>
<dbReference type="OrthoDB" id="2564739at2759"/>
<evidence type="ECO:0000313" key="3">
    <source>
        <dbReference type="Proteomes" id="UP000289152"/>
    </source>
</evidence>
<evidence type="ECO:0000256" key="1">
    <source>
        <dbReference type="SAM" id="MobiDB-lite"/>
    </source>
</evidence>
<organism evidence="2 3">
    <name type="scientific">Tremella mesenterica</name>
    <name type="common">Jelly fungus</name>
    <dbReference type="NCBI Taxonomy" id="5217"/>
    <lineage>
        <taxon>Eukaryota</taxon>
        <taxon>Fungi</taxon>
        <taxon>Dikarya</taxon>
        <taxon>Basidiomycota</taxon>
        <taxon>Agaricomycotina</taxon>
        <taxon>Tremellomycetes</taxon>
        <taxon>Tremellales</taxon>
        <taxon>Tremellaceae</taxon>
        <taxon>Tremella</taxon>
    </lineage>
</organism>
<protein>
    <submittedName>
        <fullName evidence="2">Uncharacterized protein</fullName>
    </submittedName>
</protein>
<evidence type="ECO:0000313" key="2">
    <source>
        <dbReference type="EMBL" id="RXK38707.1"/>
    </source>
</evidence>
<gene>
    <name evidence="2" type="ORF">M231_04017</name>
</gene>
<dbReference type="AlphaFoldDB" id="A0A4V1M407"/>
<dbReference type="InParanoid" id="A0A4V1M407"/>
<sequence>MSDQIDELENDIKPEINITPKRTKDTGGVGPTRKTPKSKTTPKKETQEMEGVWGGGSTKGRFAMMIIETGIKTINKDAAAAELGLNGKQLREWVRRDGKGAVYKSLKDFCDSL</sequence>
<dbReference type="Proteomes" id="UP000289152">
    <property type="component" value="Unassembled WGS sequence"/>
</dbReference>
<proteinExistence type="predicted"/>
<keyword evidence="3" id="KW-1185">Reference proteome</keyword>
<dbReference type="EMBL" id="SDIL01000043">
    <property type="protein sequence ID" value="RXK38707.1"/>
    <property type="molecule type" value="Genomic_DNA"/>
</dbReference>
<comment type="caution">
    <text evidence="2">The sequence shown here is derived from an EMBL/GenBank/DDBJ whole genome shotgun (WGS) entry which is preliminary data.</text>
</comment>